<dbReference type="GO" id="GO:0015074">
    <property type="term" value="P:DNA integration"/>
    <property type="evidence" value="ECO:0007669"/>
    <property type="project" value="InterPro"/>
</dbReference>
<dbReference type="GO" id="GO:0003676">
    <property type="term" value="F:nucleic acid binding"/>
    <property type="evidence" value="ECO:0007669"/>
    <property type="project" value="InterPro"/>
</dbReference>
<evidence type="ECO:0000259" key="1">
    <source>
        <dbReference type="PROSITE" id="PS50994"/>
    </source>
</evidence>
<accession>A0A2K8P483</accession>
<dbReference type="InterPro" id="IPR001584">
    <property type="entry name" value="Integrase_cat-core"/>
</dbReference>
<sequence>MSTDYTVDFLCRKFKVTRQGYYLWLKNGKPKYKNYNQDLASLILDTYLKFKCVYGYKMICLLLNKYKKLSLKPWVVYRHMRILNIKAIRRHKKPKYDKSGDLRHPNLLKRNFKATQLNEKWVTDITYIRTKDGMRYLSIVRDLYNGEIINWKVSNRPDNNLSHSNLKNAWIIAGIPKGVIVHSDQGSNYTSSEWVEICNALEIKISMSRRGNSPDNGACESWFGTLKNECIYTYKIAQLSDRNIYKIINNYIDFYNYIRPIRNQIKTPFEIRTGSIQI</sequence>
<dbReference type="PANTHER" id="PTHR46889:SF4">
    <property type="entry name" value="TRANSPOSASE INSO FOR INSERTION SEQUENCE ELEMENT IS911B-RELATED"/>
    <property type="match status" value="1"/>
</dbReference>
<organism evidence="2 3">
    <name type="scientific">Mesoplasma coleopterae</name>
    <dbReference type="NCBI Taxonomy" id="324078"/>
    <lineage>
        <taxon>Bacteria</taxon>
        <taxon>Bacillati</taxon>
        <taxon>Mycoplasmatota</taxon>
        <taxon>Mollicutes</taxon>
        <taxon>Entomoplasmatales</taxon>
        <taxon>Entomoplasmataceae</taxon>
        <taxon>Mesoplasma</taxon>
    </lineage>
</organism>
<dbReference type="InterPro" id="IPR036397">
    <property type="entry name" value="RNaseH_sf"/>
</dbReference>
<dbReference type="SUPFAM" id="SSF53098">
    <property type="entry name" value="Ribonuclease H-like"/>
    <property type="match status" value="1"/>
</dbReference>
<dbReference type="Gene3D" id="3.30.420.10">
    <property type="entry name" value="Ribonuclease H-like superfamily/Ribonuclease H"/>
    <property type="match status" value="1"/>
</dbReference>
<dbReference type="Pfam" id="PF00665">
    <property type="entry name" value="rve"/>
    <property type="match status" value="1"/>
</dbReference>
<reference evidence="2 3" key="1">
    <citation type="submission" date="2017-11" db="EMBL/GenBank/DDBJ databases">
        <title>Genome sequence of Mesoplasma coleopterae BARC 779 (ATCC 49583).</title>
        <authorList>
            <person name="Lo W.-S."/>
            <person name="Kuo C.-H."/>
        </authorList>
    </citation>
    <scope>NUCLEOTIDE SEQUENCE [LARGE SCALE GENOMIC DNA]</scope>
    <source>
        <strain evidence="2 3">BARC 779</strain>
    </source>
</reference>
<dbReference type="NCBIfam" id="NF033516">
    <property type="entry name" value="transpos_IS3"/>
    <property type="match status" value="1"/>
</dbReference>
<evidence type="ECO:0000313" key="2">
    <source>
        <dbReference type="EMBL" id="ATZ20533.1"/>
    </source>
</evidence>
<name>A0A2K8P483_9MOLU</name>
<feature type="domain" description="Integrase catalytic" evidence="1">
    <location>
        <begin position="112"/>
        <end position="276"/>
    </location>
</feature>
<dbReference type="Proteomes" id="UP000232221">
    <property type="component" value="Chromosome"/>
</dbReference>
<dbReference type="PANTHER" id="PTHR46889">
    <property type="entry name" value="TRANSPOSASE INSF FOR INSERTION SEQUENCE IS3B-RELATED"/>
    <property type="match status" value="1"/>
</dbReference>
<keyword evidence="3" id="KW-1185">Reference proteome</keyword>
<protein>
    <submittedName>
        <fullName evidence="2">Transposase</fullName>
    </submittedName>
</protein>
<evidence type="ECO:0000313" key="3">
    <source>
        <dbReference type="Proteomes" id="UP000232221"/>
    </source>
</evidence>
<dbReference type="AlphaFoldDB" id="A0A2K8P483"/>
<dbReference type="PROSITE" id="PS50994">
    <property type="entry name" value="INTEGRASE"/>
    <property type="match status" value="1"/>
</dbReference>
<dbReference type="InterPro" id="IPR048020">
    <property type="entry name" value="Transpos_IS3"/>
</dbReference>
<dbReference type="KEGG" id="mcol:MCOLE_v1c00180"/>
<dbReference type="InterPro" id="IPR012337">
    <property type="entry name" value="RNaseH-like_sf"/>
</dbReference>
<dbReference type="InterPro" id="IPR050900">
    <property type="entry name" value="Transposase_IS3/IS150/IS904"/>
</dbReference>
<proteinExistence type="predicted"/>
<dbReference type="Pfam" id="PF13333">
    <property type="entry name" value="rve_2"/>
    <property type="match status" value="1"/>
</dbReference>
<gene>
    <name evidence="2" type="ORF">MCOLE_v1c00180</name>
</gene>
<dbReference type="EMBL" id="CP024968">
    <property type="protein sequence ID" value="ATZ20533.1"/>
    <property type="molecule type" value="Genomic_DNA"/>
</dbReference>